<dbReference type="AlphaFoldDB" id="A0AA36MM63"/>
<dbReference type="EMBL" id="CAUJNA010000125">
    <property type="protein sequence ID" value="CAJ1372257.1"/>
    <property type="molecule type" value="Genomic_DNA"/>
</dbReference>
<reference evidence="1" key="1">
    <citation type="submission" date="2023-08" db="EMBL/GenBank/DDBJ databases">
        <authorList>
            <person name="Chen Y."/>
            <person name="Shah S."/>
            <person name="Dougan E. K."/>
            <person name="Thang M."/>
            <person name="Chan C."/>
        </authorList>
    </citation>
    <scope>NUCLEOTIDE SEQUENCE</scope>
</reference>
<evidence type="ECO:0000313" key="1">
    <source>
        <dbReference type="EMBL" id="CAJ1372257.1"/>
    </source>
</evidence>
<keyword evidence="2" id="KW-1185">Reference proteome</keyword>
<accession>A0AA36MM63</accession>
<name>A0AA36MM63_9DINO</name>
<proteinExistence type="predicted"/>
<dbReference type="Proteomes" id="UP001178507">
    <property type="component" value="Unassembled WGS sequence"/>
</dbReference>
<gene>
    <name evidence="1" type="ORF">EVOR1521_LOCUS2376</name>
</gene>
<evidence type="ECO:0000313" key="2">
    <source>
        <dbReference type="Proteomes" id="UP001178507"/>
    </source>
</evidence>
<sequence>MPGAGDLGHLWPSASGRRPSWLELPQELWLAKPRRASAAFSFLDAPATVRHPASFGHKEELDKKAGQAATGALDYAYNAEIQSVKADYKADLAEDEVEEAESWEDYELSLLAFLSLVMVGTTGWLYNQYQRWLGMKKTMAEQYHNRTSQ</sequence>
<protein>
    <submittedName>
        <fullName evidence="1">Uncharacterized protein</fullName>
    </submittedName>
</protein>
<organism evidence="1 2">
    <name type="scientific">Effrenium voratum</name>
    <dbReference type="NCBI Taxonomy" id="2562239"/>
    <lineage>
        <taxon>Eukaryota</taxon>
        <taxon>Sar</taxon>
        <taxon>Alveolata</taxon>
        <taxon>Dinophyceae</taxon>
        <taxon>Suessiales</taxon>
        <taxon>Symbiodiniaceae</taxon>
        <taxon>Effrenium</taxon>
    </lineage>
</organism>
<comment type="caution">
    <text evidence="1">The sequence shown here is derived from an EMBL/GenBank/DDBJ whole genome shotgun (WGS) entry which is preliminary data.</text>
</comment>